<protein>
    <recommendedName>
        <fullName evidence="1">Polymerase nucleotidyl transferase domain-containing protein</fullName>
    </recommendedName>
</protein>
<name>A0A3B1BH21_9ZZZZ</name>
<dbReference type="GO" id="GO:0016779">
    <property type="term" value="F:nucleotidyltransferase activity"/>
    <property type="evidence" value="ECO:0007669"/>
    <property type="project" value="InterPro"/>
</dbReference>
<accession>A0A3B1BH21</accession>
<proteinExistence type="predicted"/>
<dbReference type="InterPro" id="IPR043519">
    <property type="entry name" value="NT_sf"/>
</dbReference>
<gene>
    <name evidence="2" type="ORF">MNBD_NITROSPINAE02-2178</name>
</gene>
<feature type="domain" description="Polymerase nucleotidyl transferase" evidence="1">
    <location>
        <begin position="4"/>
        <end position="35"/>
    </location>
</feature>
<dbReference type="AlphaFoldDB" id="A0A3B1BH21"/>
<sequence length="66" mass="7660">MDKETLKSYYGEWLAGLALYGSTARETADEDSDIDYSFYCIHPLTVFLNYGPLPISFIQRNYIRII</sequence>
<dbReference type="Gene3D" id="3.30.460.10">
    <property type="entry name" value="Beta Polymerase, domain 2"/>
    <property type="match status" value="1"/>
</dbReference>
<dbReference type="InterPro" id="IPR002934">
    <property type="entry name" value="Polymerase_NTP_transf_dom"/>
</dbReference>
<dbReference type="Pfam" id="PF01909">
    <property type="entry name" value="NTP_transf_2"/>
    <property type="match status" value="1"/>
</dbReference>
<evidence type="ECO:0000259" key="1">
    <source>
        <dbReference type="Pfam" id="PF01909"/>
    </source>
</evidence>
<dbReference type="EMBL" id="UOGE01000025">
    <property type="protein sequence ID" value="VAX17596.1"/>
    <property type="molecule type" value="Genomic_DNA"/>
</dbReference>
<evidence type="ECO:0000313" key="2">
    <source>
        <dbReference type="EMBL" id="VAX17596.1"/>
    </source>
</evidence>
<dbReference type="SUPFAM" id="SSF81301">
    <property type="entry name" value="Nucleotidyltransferase"/>
    <property type="match status" value="1"/>
</dbReference>
<organism evidence="2">
    <name type="scientific">hydrothermal vent metagenome</name>
    <dbReference type="NCBI Taxonomy" id="652676"/>
    <lineage>
        <taxon>unclassified sequences</taxon>
        <taxon>metagenomes</taxon>
        <taxon>ecological metagenomes</taxon>
    </lineage>
</organism>
<dbReference type="CDD" id="cd05403">
    <property type="entry name" value="NT_KNTase_like"/>
    <property type="match status" value="1"/>
</dbReference>
<reference evidence="2" key="1">
    <citation type="submission" date="2018-06" db="EMBL/GenBank/DDBJ databases">
        <authorList>
            <person name="Zhirakovskaya E."/>
        </authorList>
    </citation>
    <scope>NUCLEOTIDE SEQUENCE</scope>
</reference>